<dbReference type="SUPFAM" id="SSF64288">
    <property type="entry name" value="Chorismate lyase-like"/>
    <property type="match status" value="1"/>
</dbReference>
<dbReference type="Gene3D" id="3.40.1410.10">
    <property type="entry name" value="Chorismate lyase-like"/>
    <property type="match status" value="1"/>
</dbReference>
<dbReference type="EMBL" id="LPXN01000101">
    <property type="protein sequence ID" value="KZD09029.1"/>
    <property type="molecule type" value="Genomic_DNA"/>
</dbReference>
<dbReference type="InterPro" id="IPR036388">
    <property type="entry name" value="WH-like_DNA-bd_sf"/>
</dbReference>
<evidence type="ECO:0000313" key="7">
    <source>
        <dbReference type="Proteomes" id="UP000076400"/>
    </source>
</evidence>
<evidence type="ECO:0000256" key="2">
    <source>
        <dbReference type="ARBA" id="ARBA00023125"/>
    </source>
</evidence>
<evidence type="ECO:0000259" key="5">
    <source>
        <dbReference type="PROSITE" id="PS50949"/>
    </source>
</evidence>
<dbReference type="InterPro" id="IPR010248">
    <property type="entry name" value="His_ut_repres"/>
</dbReference>
<dbReference type="STRING" id="580166.AUP43_07985"/>
<dbReference type="InterPro" id="IPR011663">
    <property type="entry name" value="UTRA"/>
</dbReference>
<keyword evidence="2" id="KW-0238">DNA-binding</keyword>
<dbReference type="NCBIfam" id="TIGR02018">
    <property type="entry name" value="his_ut_repres"/>
    <property type="match status" value="1"/>
</dbReference>
<evidence type="ECO:0000313" key="6">
    <source>
        <dbReference type="EMBL" id="KZD09029.1"/>
    </source>
</evidence>
<dbReference type="PROSITE" id="PS50949">
    <property type="entry name" value="HTH_GNTR"/>
    <property type="match status" value="1"/>
</dbReference>
<keyword evidence="7" id="KW-1185">Reference proteome</keyword>
<dbReference type="FunFam" id="1.10.10.10:FF:000079">
    <property type="entry name" value="GntR family transcriptional regulator"/>
    <property type="match status" value="1"/>
</dbReference>
<protein>
    <recommendedName>
        <fullName evidence="4">Histidine utilization repressor</fullName>
    </recommendedName>
</protein>
<reference evidence="6 7" key="1">
    <citation type="submission" date="2015-12" db="EMBL/GenBank/DDBJ databases">
        <title>Genome sequence of Oceanibaculum pacificum MCCC 1A02656.</title>
        <authorList>
            <person name="Lu L."/>
            <person name="Lai Q."/>
            <person name="Shao Z."/>
            <person name="Qian P."/>
        </authorList>
    </citation>
    <scope>NUCLEOTIDE SEQUENCE [LARGE SCALE GENOMIC DNA]</scope>
    <source>
        <strain evidence="6 7">MCCC 1A02656</strain>
    </source>
</reference>
<dbReference type="InterPro" id="IPR000524">
    <property type="entry name" value="Tscrpt_reg_HTH_GntR"/>
</dbReference>
<dbReference type="SUPFAM" id="SSF46785">
    <property type="entry name" value="Winged helix' DNA-binding domain"/>
    <property type="match status" value="1"/>
</dbReference>
<evidence type="ECO:0000256" key="4">
    <source>
        <dbReference type="NCBIfam" id="TIGR02018"/>
    </source>
</evidence>
<dbReference type="RefSeq" id="WP_067555236.1">
    <property type="nucleotide sequence ID" value="NZ_LPXN01000101.1"/>
</dbReference>
<evidence type="ECO:0000256" key="3">
    <source>
        <dbReference type="ARBA" id="ARBA00023163"/>
    </source>
</evidence>
<sequence length="245" mass="26945">MAGAPNLHQRIREEIEARILSGEWPPGTRIPVEHELVAQYGCSRMTVSKALSALVASGLILRRRRAGSVVAAPTQPRAVLEIPDFAQEAARAGVSYRFEILHRAVERLGPAGARRIALPADHEMLSVATVHIYDSVPVAHERRLINLAAVPAVLNEAFDRIPPGSWLLDRVPWSGAEHAIRAINADAEQARRLAIAPGAACLLVERRTWQAGNFITEARTLYPGDRQYLVGRFSPPEGHHDPRSR</sequence>
<feature type="domain" description="HTH gntR-type" evidence="5">
    <location>
        <begin position="5"/>
        <end position="73"/>
    </location>
</feature>
<dbReference type="Gene3D" id="1.10.10.10">
    <property type="entry name" value="Winged helix-like DNA-binding domain superfamily/Winged helix DNA-binding domain"/>
    <property type="match status" value="1"/>
</dbReference>
<evidence type="ECO:0000256" key="1">
    <source>
        <dbReference type="ARBA" id="ARBA00023015"/>
    </source>
</evidence>
<dbReference type="PRINTS" id="PR00035">
    <property type="entry name" value="HTHGNTR"/>
</dbReference>
<organism evidence="6 7">
    <name type="scientific">Oceanibaculum pacificum</name>
    <dbReference type="NCBI Taxonomy" id="580166"/>
    <lineage>
        <taxon>Bacteria</taxon>
        <taxon>Pseudomonadati</taxon>
        <taxon>Pseudomonadota</taxon>
        <taxon>Alphaproteobacteria</taxon>
        <taxon>Rhodospirillales</taxon>
        <taxon>Oceanibaculaceae</taxon>
        <taxon>Oceanibaculum</taxon>
    </lineage>
</organism>
<name>A0A154W6A2_9PROT</name>
<dbReference type="PANTHER" id="PTHR44846">
    <property type="entry name" value="MANNOSYL-D-GLYCERATE TRANSPORT/METABOLISM SYSTEM REPRESSOR MNGR-RELATED"/>
    <property type="match status" value="1"/>
</dbReference>
<dbReference type="AlphaFoldDB" id="A0A154W6A2"/>
<dbReference type="Proteomes" id="UP000076400">
    <property type="component" value="Unassembled WGS sequence"/>
</dbReference>
<keyword evidence="3" id="KW-0804">Transcription</keyword>
<dbReference type="SMART" id="SM00866">
    <property type="entry name" value="UTRA"/>
    <property type="match status" value="1"/>
</dbReference>
<dbReference type="GO" id="GO:0003700">
    <property type="term" value="F:DNA-binding transcription factor activity"/>
    <property type="evidence" value="ECO:0007669"/>
    <property type="project" value="UniProtKB-UniRule"/>
</dbReference>
<dbReference type="GO" id="GO:0003677">
    <property type="term" value="F:DNA binding"/>
    <property type="evidence" value="ECO:0007669"/>
    <property type="project" value="UniProtKB-UniRule"/>
</dbReference>
<keyword evidence="1" id="KW-0805">Transcription regulation</keyword>
<comment type="caution">
    <text evidence="6">The sequence shown here is derived from an EMBL/GenBank/DDBJ whole genome shotgun (WGS) entry which is preliminary data.</text>
</comment>
<dbReference type="InterPro" id="IPR028978">
    <property type="entry name" value="Chorismate_lyase_/UTRA_dom_sf"/>
</dbReference>
<dbReference type="InterPro" id="IPR050679">
    <property type="entry name" value="Bact_HTH_transcr_reg"/>
</dbReference>
<dbReference type="Pfam" id="PF07702">
    <property type="entry name" value="UTRA"/>
    <property type="match status" value="1"/>
</dbReference>
<proteinExistence type="predicted"/>
<dbReference type="CDD" id="cd07377">
    <property type="entry name" value="WHTH_GntR"/>
    <property type="match status" value="1"/>
</dbReference>
<dbReference type="PANTHER" id="PTHR44846:SF16">
    <property type="entry name" value="TRANSCRIPTIONAL REGULATOR PHNF-RELATED"/>
    <property type="match status" value="1"/>
</dbReference>
<gene>
    <name evidence="6" type="ORF">AUP43_07985</name>
</gene>
<dbReference type="OrthoDB" id="5454556at2"/>
<dbReference type="InterPro" id="IPR036390">
    <property type="entry name" value="WH_DNA-bd_sf"/>
</dbReference>
<dbReference type="Pfam" id="PF00392">
    <property type="entry name" value="GntR"/>
    <property type="match status" value="1"/>
</dbReference>
<dbReference type="GO" id="GO:0045892">
    <property type="term" value="P:negative regulation of DNA-templated transcription"/>
    <property type="evidence" value="ECO:0007669"/>
    <property type="project" value="UniProtKB-UniRule"/>
</dbReference>
<dbReference type="GO" id="GO:0006547">
    <property type="term" value="P:L-histidine metabolic process"/>
    <property type="evidence" value="ECO:0007669"/>
    <property type="project" value="UniProtKB-UniRule"/>
</dbReference>
<dbReference type="SMART" id="SM00345">
    <property type="entry name" value="HTH_GNTR"/>
    <property type="match status" value="1"/>
</dbReference>
<accession>A0A154W6A2</accession>